<proteinExistence type="predicted"/>
<organism evidence="1">
    <name type="scientific">bioreactor metagenome</name>
    <dbReference type="NCBI Taxonomy" id="1076179"/>
    <lineage>
        <taxon>unclassified sequences</taxon>
        <taxon>metagenomes</taxon>
        <taxon>ecological metagenomes</taxon>
    </lineage>
</organism>
<accession>A0A644ZAH3</accession>
<name>A0A644ZAH3_9ZZZZ</name>
<sequence>MDAVGFNVLVQNLSHFVVHGRHDLIEHFHDGDVQSGVAEVLRYLQADKTAADDCR</sequence>
<comment type="caution">
    <text evidence="1">The sequence shown here is derived from an EMBL/GenBank/DDBJ whole genome shotgun (WGS) entry which is preliminary data.</text>
</comment>
<dbReference type="AlphaFoldDB" id="A0A644ZAH3"/>
<gene>
    <name evidence="1" type="ORF">SDC9_83897</name>
</gene>
<reference evidence="1" key="1">
    <citation type="submission" date="2019-08" db="EMBL/GenBank/DDBJ databases">
        <authorList>
            <person name="Kucharzyk K."/>
            <person name="Murdoch R.W."/>
            <person name="Higgins S."/>
            <person name="Loffler F."/>
        </authorList>
    </citation>
    <scope>NUCLEOTIDE SEQUENCE</scope>
</reference>
<evidence type="ECO:0000313" key="1">
    <source>
        <dbReference type="EMBL" id="MPM37288.1"/>
    </source>
</evidence>
<dbReference type="EMBL" id="VSSQ01007893">
    <property type="protein sequence ID" value="MPM37288.1"/>
    <property type="molecule type" value="Genomic_DNA"/>
</dbReference>
<protein>
    <submittedName>
        <fullName evidence="1">Uncharacterized protein</fullName>
    </submittedName>
</protein>